<dbReference type="GO" id="GO:0017004">
    <property type="term" value="P:cytochrome complex assembly"/>
    <property type="evidence" value="ECO:0007669"/>
    <property type="project" value="UniProtKB-KW"/>
</dbReference>
<dbReference type="Proteomes" id="UP000012371">
    <property type="component" value="Unassembled WGS sequence"/>
</dbReference>
<evidence type="ECO:0000256" key="1">
    <source>
        <dbReference type="ARBA" id="ARBA00002442"/>
    </source>
</evidence>
<dbReference type="AlphaFoldDB" id="N1VP16"/>
<dbReference type="Pfam" id="PF01578">
    <property type="entry name" value="Cytochrom_C_asm"/>
    <property type="match status" value="1"/>
</dbReference>
<dbReference type="PANTHER" id="PTHR30071:SF1">
    <property type="entry name" value="CYTOCHROME B_B6 PROTEIN-RELATED"/>
    <property type="match status" value="1"/>
</dbReference>
<feature type="transmembrane region" description="Helical" evidence="9">
    <location>
        <begin position="12"/>
        <end position="34"/>
    </location>
</feature>
<reference evidence="11" key="1">
    <citation type="submission" date="2013-03" db="EMBL/GenBank/DDBJ databases">
        <authorList>
            <person name="Harkins D.M."/>
            <person name="Durkin A.S."/>
            <person name="Brinkac L.M."/>
            <person name="Haft D.H."/>
            <person name="Selengut J.D."/>
            <person name="Sanka R."/>
            <person name="DePew J."/>
            <person name="Purushe J."/>
            <person name="Hartskeerl R.A."/>
            <person name="Ahmed A."/>
            <person name="van der Linden H."/>
            <person name="Goris M.G.A."/>
            <person name="Vinetz J.M."/>
            <person name="Sutton G.G."/>
            <person name="Nierman W.C."/>
            <person name="Fouts D.E."/>
        </authorList>
    </citation>
    <scope>NUCLEOTIDE SEQUENCE [LARGE SCALE GENOMIC DNA]</scope>
    <source>
        <strain evidence="11">LT 11-33</strain>
    </source>
</reference>
<protein>
    <recommendedName>
        <fullName evidence="4">Heme exporter protein C</fullName>
    </recommendedName>
</protein>
<feature type="transmembrane region" description="Helical" evidence="9">
    <location>
        <begin position="196"/>
        <end position="214"/>
    </location>
</feature>
<evidence type="ECO:0000259" key="10">
    <source>
        <dbReference type="Pfam" id="PF01578"/>
    </source>
</evidence>
<dbReference type="OrthoDB" id="9814290at2"/>
<keyword evidence="7 9" id="KW-1133">Transmembrane helix</keyword>
<dbReference type="STRING" id="1257025.LEP1GSC203_1345"/>
<evidence type="ECO:0000256" key="7">
    <source>
        <dbReference type="ARBA" id="ARBA00022989"/>
    </source>
</evidence>
<gene>
    <name evidence="11" type="ORF">LEP1GSC203_1345</name>
</gene>
<dbReference type="PRINTS" id="PR01386">
    <property type="entry name" value="CCMCBIOGNSIS"/>
</dbReference>
<keyword evidence="6" id="KW-0201">Cytochrome c-type biogenesis</keyword>
<keyword evidence="5 9" id="KW-0812">Transmembrane</keyword>
<keyword evidence="8 9" id="KW-0472">Membrane</keyword>
<dbReference type="GO" id="GO:0005886">
    <property type="term" value="C:plasma membrane"/>
    <property type="evidence" value="ECO:0007669"/>
    <property type="project" value="TreeGrafter"/>
</dbReference>
<evidence type="ECO:0000313" key="11">
    <source>
        <dbReference type="EMBL" id="EMY61444.1"/>
    </source>
</evidence>
<dbReference type="GO" id="GO:0015232">
    <property type="term" value="F:heme transmembrane transporter activity"/>
    <property type="evidence" value="ECO:0007669"/>
    <property type="project" value="InterPro"/>
</dbReference>
<organism evidence="11 12">
    <name type="scientific">Leptospira terpstrae serovar Hualin str. LT 11-33 = ATCC 700639</name>
    <dbReference type="NCBI Taxonomy" id="1257025"/>
    <lineage>
        <taxon>Bacteria</taxon>
        <taxon>Pseudomonadati</taxon>
        <taxon>Spirochaetota</taxon>
        <taxon>Spirochaetia</taxon>
        <taxon>Leptospirales</taxon>
        <taxon>Leptospiraceae</taxon>
        <taxon>Leptospira</taxon>
    </lineage>
</organism>
<dbReference type="PANTHER" id="PTHR30071">
    <property type="entry name" value="HEME EXPORTER PROTEIN C"/>
    <property type="match status" value="1"/>
</dbReference>
<dbReference type="RefSeq" id="WP_002974119.1">
    <property type="nucleotide sequence ID" value="NZ_AOGW02000010.1"/>
</dbReference>
<evidence type="ECO:0000256" key="5">
    <source>
        <dbReference type="ARBA" id="ARBA00022692"/>
    </source>
</evidence>
<feature type="domain" description="Cytochrome c assembly protein" evidence="10">
    <location>
        <begin position="19"/>
        <end position="171"/>
    </location>
</feature>
<comment type="caution">
    <text evidence="11">The sequence shown here is derived from an EMBL/GenBank/DDBJ whole genome shotgun (WGS) entry which is preliminary data.</text>
</comment>
<comment type="subcellular location">
    <subcellularLocation>
        <location evidence="2">Membrane</location>
        <topology evidence="2">Multi-pass membrane protein</topology>
    </subcellularLocation>
</comment>
<proteinExistence type="inferred from homology"/>
<keyword evidence="12" id="KW-1185">Reference proteome</keyword>
<evidence type="ECO:0000256" key="2">
    <source>
        <dbReference type="ARBA" id="ARBA00004141"/>
    </source>
</evidence>
<dbReference type="EMBL" id="AOGW02000010">
    <property type="protein sequence ID" value="EMY61444.1"/>
    <property type="molecule type" value="Genomic_DNA"/>
</dbReference>
<dbReference type="InterPro" id="IPR045062">
    <property type="entry name" value="Cyt_c_biogenesis_CcsA/CcmC"/>
</dbReference>
<name>N1VP16_9LEPT</name>
<dbReference type="InterPro" id="IPR003557">
    <property type="entry name" value="Cyt_c_biogenesis_CcmC"/>
</dbReference>
<evidence type="ECO:0000256" key="6">
    <source>
        <dbReference type="ARBA" id="ARBA00022748"/>
    </source>
</evidence>
<feature type="transmembrane region" description="Helical" evidence="9">
    <location>
        <begin position="54"/>
        <end position="78"/>
    </location>
</feature>
<evidence type="ECO:0000256" key="9">
    <source>
        <dbReference type="SAM" id="Phobius"/>
    </source>
</evidence>
<comment type="function">
    <text evidence="1">Required for the export of heme to the periplasm for the biogenesis of c-type cytochromes.</text>
</comment>
<dbReference type="GO" id="GO:0020037">
    <property type="term" value="F:heme binding"/>
    <property type="evidence" value="ECO:0007669"/>
    <property type="project" value="InterPro"/>
</dbReference>
<accession>N1VP16</accession>
<evidence type="ECO:0000256" key="8">
    <source>
        <dbReference type="ARBA" id="ARBA00023136"/>
    </source>
</evidence>
<evidence type="ECO:0000256" key="3">
    <source>
        <dbReference type="ARBA" id="ARBA00005840"/>
    </source>
</evidence>
<feature type="transmembrane region" description="Helical" evidence="9">
    <location>
        <begin position="90"/>
        <end position="110"/>
    </location>
</feature>
<dbReference type="InterPro" id="IPR002541">
    <property type="entry name" value="Cyt_c_assembly"/>
</dbReference>
<evidence type="ECO:0000313" key="12">
    <source>
        <dbReference type="Proteomes" id="UP000012371"/>
    </source>
</evidence>
<comment type="similarity">
    <text evidence="3">Belongs to the CcmC/CycZ/HelC family.</text>
</comment>
<feature type="transmembrane region" description="Helical" evidence="9">
    <location>
        <begin position="148"/>
        <end position="169"/>
    </location>
</feature>
<evidence type="ECO:0000256" key="4">
    <source>
        <dbReference type="ARBA" id="ARBA00016463"/>
    </source>
</evidence>
<sequence>MERKIRIFPPVIDIGFYLVVCTSLIFAVITSLVYPNVILEQGLSHRIFYFHVPVAWVALYGPILSFVFSLIFLFTRNLLWDRLAFTANQLSFLFAVGVLFSGPIWAYSAWGVPWDKTDARLQSFFILCISLLSYFIFRYLVPAKNKKAILSAYLSVLCAVSAILTWGAIRWIENPGNHPGSVLGKGGMDSDMKQSMWLGVLAFHFLFLFLFLVSNRTEKIQDIRSKLKSELE</sequence>
<feature type="transmembrane region" description="Helical" evidence="9">
    <location>
        <begin position="122"/>
        <end position="141"/>
    </location>
</feature>